<sequence>MSAPTSCPHAHDDAAYVLGALSPAERLDFERHLDTCDECSRSVRSFAGMPGLLDRVDPGVLANPPADPPLPATLLPSLTRAVEVRSRRRVLIVAGLAAAAAAVVALAVPAALHRAEAPVSGPGTSTSSPPSPDTGDPVETREMAPLGDVPIEARLGLEQVTWGTRMLLTCTYDKDAVELELPEKVDYLMWVTAADGRSEQVGSWTSVSGTTMEVPAATSVPRDDIASVEVRTVDGRVVLRMDA</sequence>
<dbReference type="RefSeq" id="WP_268111403.1">
    <property type="nucleotide sequence ID" value="NZ_JAPPUX010000002.1"/>
</dbReference>
<dbReference type="Pfam" id="PF13490">
    <property type="entry name" value="zf-HC2"/>
    <property type="match status" value="1"/>
</dbReference>
<proteinExistence type="predicted"/>
<organism evidence="6 7">
    <name type="scientific">Nocardioides pini</name>
    <dbReference type="NCBI Taxonomy" id="2975053"/>
    <lineage>
        <taxon>Bacteria</taxon>
        <taxon>Bacillati</taxon>
        <taxon>Actinomycetota</taxon>
        <taxon>Actinomycetes</taxon>
        <taxon>Propionibacteriales</taxon>
        <taxon>Nocardioidaceae</taxon>
        <taxon>Nocardioides</taxon>
    </lineage>
</organism>
<protein>
    <submittedName>
        <fullName evidence="6">Zf-HC2 domain-containing protein</fullName>
    </submittedName>
</protein>
<dbReference type="Gene3D" id="1.10.10.1320">
    <property type="entry name" value="Anti-sigma factor, zinc-finger domain"/>
    <property type="match status" value="1"/>
</dbReference>
<dbReference type="EMBL" id="JAPPUX010000002">
    <property type="protein sequence ID" value="MCY4726525.1"/>
    <property type="molecule type" value="Genomic_DNA"/>
</dbReference>
<dbReference type="InterPro" id="IPR006311">
    <property type="entry name" value="TAT_signal"/>
</dbReference>
<keyword evidence="7" id="KW-1185">Reference proteome</keyword>
<comment type="caution">
    <text evidence="6">The sequence shown here is derived from an EMBL/GenBank/DDBJ whole genome shotgun (WGS) entry which is preliminary data.</text>
</comment>
<dbReference type="InterPro" id="IPR027383">
    <property type="entry name" value="Znf_put"/>
</dbReference>
<keyword evidence="2" id="KW-0804">Transcription</keyword>
<name>A0ABT4CC54_9ACTN</name>
<reference evidence="6" key="1">
    <citation type="submission" date="2022-08" db="EMBL/GenBank/DDBJ databases">
        <title>Genome sequencing of Nocardioides sp. STR2.</title>
        <authorList>
            <person name="So Y."/>
        </authorList>
    </citation>
    <scope>NUCLEOTIDE SEQUENCE</scope>
    <source>
        <strain evidence="6">STR2</strain>
    </source>
</reference>
<dbReference type="PROSITE" id="PS51318">
    <property type="entry name" value="TAT"/>
    <property type="match status" value="1"/>
</dbReference>
<feature type="region of interest" description="Disordered" evidence="3">
    <location>
        <begin position="116"/>
        <end position="147"/>
    </location>
</feature>
<feature type="compositionally biased region" description="Low complexity" evidence="3">
    <location>
        <begin position="120"/>
        <end position="137"/>
    </location>
</feature>
<accession>A0ABT4CC54</accession>
<keyword evidence="4" id="KW-0472">Membrane</keyword>
<keyword evidence="4" id="KW-0812">Transmembrane</keyword>
<dbReference type="Proteomes" id="UP001074726">
    <property type="component" value="Unassembled WGS sequence"/>
</dbReference>
<keyword evidence="1" id="KW-0805">Transcription regulation</keyword>
<evidence type="ECO:0000313" key="6">
    <source>
        <dbReference type="EMBL" id="MCY4726525.1"/>
    </source>
</evidence>
<evidence type="ECO:0000256" key="2">
    <source>
        <dbReference type="ARBA" id="ARBA00023163"/>
    </source>
</evidence>
<keyword evidence="4" id="KW-1133">Transmembrane helix</keyword>
<dbReference type="InterPro" id="IPR041916">
    <property type="entry name" value="Anti_sigma_zinc_sf"/>
</dbReference>
<feature type="transmembrane region" description="Helical" evidence="4">
    <location>
        <begin position="90"/>
        <end position="112"/>
    </location>
</feature>
<evidence type="ECO:0000256" key="3">
    <source>
        <dbReference type="SAM" id="MobiDB-lite"/>
    </source>
</evidence>
<feature type="domain" description="Putative zinc-finger" evidence="5">
    <location>
        <begin position="15"/>
        <end position="39"/>
    </location>
</feature>
<evidence type="ECO:0000256" key="1">
    <source>
        <dbReference type="ARBA" id="ARBA00023015"/>
    </source>
</evidence>
<evidence type="ECO:0000259" key="5">
    <source>
        <dbReference type="Pfam" id="PF13490"/>
    </source>
</evidence>
<gene>
    <name evidence="6" type="ORF">NYO98_09560</name>
</gene>
<evidence type="ECO:0000256" key="4">
    <source>
        <dbReference type="SAM" id="Phobius"/>
    </source>
</evidence>
<evidence type="ECO:0000313" key="7">
    <source>
        <dbReference type="Proteomes" id="UP001074726"/>
    </source>
</evidence>